<sequence>MFDIEEELKKLPEKPGVYIMKDENDAIIYVGKAKILKNRVRQYFRNTKNQPPKVKAMVKHIKEFEYIVTDSEMEALILECNLIKLHKPHYNIMLKDDKMYPYIKITVNEDFPRIFVTRNYVRDNAKYIGPITDALAVKEMIETIHKLFPIRKCKKVFPRDIGKERPCLNYHIGQCKAPCDGLISKEEYRKYIDEAILLIEGKHEEIAKKMRLEMEEASENLEFEKAMAIRDKLKSIKSIAEKQKMANTGLGDCDVIAFARAYNEGIVQVFFIRGGKMTGREHFLLDNVDGIERGEVITDFVKQFYSGTAFVPKEIIVQDDIVSEEKEIIEGFLSDIKGSKVTITAPQKGEKKKLVDLASKNAIIVFEQTGERLKREEKRTVGAVSQIQKALGIDKEIVRIEAYDISNTQGFDSVGSMVVFEKGKAKRSDYRKFKIKTVIGANDFASMEEVLTRRFKRGLSSEDNGSFSKMPDLIMMDGGKIQVNAGKSILEKFGLDIPICGMIKDDRHRTRGLIYNDEEIYMPLSSEGFLLVTRIQDEVHRFAIEYHRKLREKNALHSVLDDIKGVGEKRRKALMKHFGSVENISKAEVSDLLEVEGMNIKVAESVYAFFRGIKV</sequence>
<dbReference type="CDD" id="cd10434">
    <property type="entry name" value="GIY-YIG_UvrC_Cho"/>
    <property type="match status" value="1"/>
</dbReference>
<evidence type="ECO:0000256" key="7">
    <source>
        <dbReference type="HAMAP-Rule" id="MF_00203"/>
    </source>
</evidence>
<comment type="similarity">
    <text evidence="7">Belongs to the UvrC family.</text>
</comment>
<dbReference type="PANTHER" id="PTHR30562:SF1">
    <property type="entry name" value="UVRABC SYSTEM PROTEIN C"/>
    <property type="match status" value="1"/>
</dbReference>
<evidence type="ECO:0000256" key="6">
    <source>
        <dbReference type="ARBA" id="ARBA00023236"/>
    </source>
</evidence>
<dbReference type="GO" id="GO:0006289">
    <property type="term" value="P:nucleotide-excision repair"/>
    <property type="evidence" value="ECO:0007669"/>
    <property type="project" value="UniProtKB-UniRule"/>
</dbReference>
<keyword evidence="4 7" id="KW-0267">Excision nuclease</keyword>
<dbReference type="PROSITE" id="PS50165">
    <property type="entry name" value="UVRC"/>
    <property type="match status" value="1"/>
</dbReference>
<dbReference type="EMBL" id="JADIMX010000039">
    <property type="protein sequence ID" value="MBO8434084.1"/>
    <property type="molecule type" value="Genomic_DNA"/>
</dbReference>
<evidence type="ECO:0000256" key="2">
    <source>
        <dbReference type="ARBA" id="ARBA00022763"/>
    </source>
</evidence>
<dbReference type="InterPro" id="IPR050066">
    <property type="entry name" value="UvrABC_protein_C"/>
</dbReference>
<organism evidence="11 12">
    <name type="scientific">Candidatus Fimicola merdigallinarum</name>
    <dbReference type="NCBI Taxonomy" id="2840819"/>
    <lineage>
        <taxon>Bacteria</taxon>
        <taxon>Bacillati</taxon>
        <taxon>Bacillota</taxon>
        <taxon>Clostridia</taxon>
        <taxon>Lachnospirales</taxon>
        <taxon>Lachnospiraceae</taxon>
        <taxon>Lachnospiraceae incertae sedis</taxon>
        <taxon>Candidatus Fimicola</taxon>
    </lineage>
</organism>
<evidence type="ECO:0000259" key="9">
    <source>
        <dbReference type="PROSITE" id="PS50164"/>
    </source>
</evidence>
<dbReference type="NCBIfam" id="TIGR00194">
    <property type="entry name" value="uvrC"/>
    <property type="match status" value="1"/>
</dbReference>
<comment type="subunit">
    <text evidence="7">Interacts with UvrB in an incision complex.</text>
</comment>
<evidence type="ECO:0000256" key="4">
    <source>
        <dbReference type="ARBA" id="ARBA00022881"/>
    </source>
</evidence>
<dbReference type="GO" id="GO:0003677">
    <property type="term" value="F:DNA binding"/>
    <property type="evidence" value="ECO:0007669"/>
    <property type="project" value="UniProtKB-UniRule"/>
</dbReference>
<name>A0A9D9DZ59_9FIRM</name>
<dbReference type="GO" id="GO:0005737">
    <property type="term" value="C:cytoplasm"/>
    <property type="evidence" value="ECO:0007669"/>
    <property type="project" value="UniProtKB-SubCell"/>
</dbReference>
<dbReference type="Pfam" id="PF02151">
    <property type="entry name" value="UVR"/>
    <property type="match status" value="1"/>
</dbReference>
<evidence type="ECO:0000313" key="12">
    <source>
        <dbReference type="Proteomes" id="UP000823611"/>
    </source>
</evidence>
<dbReference type="Gene3D" id="1.10.150.20">
    <property type="entry name" value="5' to 3' exonuclease, C-terminal subdomain"/>
    <property type="match status" value="1"/>
</dbReference>
<dbReference type="HAMAP" id="MF_00203">
    <property type="entry name" value="UvrC"/>
    <property type="match status" value="1"/>
</dbReference>
<protein>
    <recommendedName>
        <fullName evidence="7">UvrABC system protein C</fullName>
        <shortName evidence="7">Protein UvrC</shortName>
    </recommendedName>
    <alternativeName>
        <fullName evidence="7">Excinuclease ABC subunit C</fullName>
    </alternativeName>
</protein>
<dbReference type="InterPro" id="IPR004791">
    <property type="entry name" value="UvrC"/>
</dbReference>
<dbReference type="AlphaFoldDB" id="A0A9D9DZ59"/>
<evidence type="ECO:0000259" key="8">
    <source>
        <dbReference type="PROSITE" id="PS50151"/>
    </source>
</evidence>
<accession>A0A9D9DZ59</accession>
<dbReference type="InterPro" id="IPR035901">
    <property type="entry name" value="GIY-YIG_endonuc_sf"/>
</dbReference>
<dbReference type="InterPro" id="IPR003583">
    <property type="entry name" value="Hlx-hairpin-Hlx_DNA-bd_motif"/>
</dbReference>
<keyword evidence="2 7" id="KW-0227">DNA damage</keyword>
<keyword evidence="5 7" id="KW-0234">DNA repair</keyword>
<dbReference type="GO" id="GO:0009432">
    <property type="term" value="P:SOS response"/>
    <property type="evidence" value="ECO:0007669"/>
    <property type="project" value="UniProtKB-UniRule"/>
</dbReference>
<keyword evidence="6 7" id="KW-0742">SOS response</keyword>
<evidence type="ECO:0000256" key="1">
    <source>
        <dbReference type="ARBA" id="ARBA00022490"/>
    </source>
</evidence>
<proteinExistence type="inferred from homology"/>
<dbReference type="Gene3D" id="3.40.1440.10">
    <property type="entry name" value="GIY-YIG endonuclease"/>
    <property type="match status" value="1"/>
</dbReference>
<evidence type="ECO:0000259" key="10">
    <source>
        <dbReference type="PROSITE" id="PS50165"/>
    </source>
</evidence>
<keyword evidence="1 7" id="KW-0963">Cytoplasm</keyword>
<dbReference type="Pfam" id="PF01541">
    <property type="entry name" value="GIY-YIG"/>
    <property type="match status" value="1"/>
</dbReference>
<dbReference type="SUPFAM" id="SSF46600">
    <property type="entry name" value="C-terminal UvrC-binding domain of UvrB"/>
    <property type="match status" value="1"/>
</dbReference>
<reference evidence="11" key="2">
    <citation type="journal article" date="2021" name="PeerJ">
        <title>Extensive microbial diversity within the chicken gut microbiome revealed by metagenomics and culture.</title>
        <authorList>
            <person name="Gilroy R."/>
            <person name="Ravi A."/>
            <person name="Getino M."/>
            <person name="Pursley I."/>
            <person name="Horton D.L."/>
            <person name="Alikhan N.F."/>
            <person name="Baker D."/>
            <person name="Gharbi K."/>
            <person name="Hall N."/>
            <person name="Watson M."/>
            <person name="Adriaenssens E.M."/>
            <person name="Foster-Nyarko E."/>
            <person name="Jarju S."/>
            <person name="Secka A."/>
            <person name="Antonio M."/>
            <person name="Oren A."/>
            <person name="Chaudhuri R.R."/>
            <person name="La Ragione R."/>
            <person name="Hildebrand F."/>
            <person name="Pallen M.J."/>
        </authorList>
    </citation>
    <scope>NUCLEOTIDE SEQUENCE</scope>
    <source>
        <strain evidence="11">F6-4510</strain>
    </source>
</reference>
<dbReference type="NCBIfam" id="NF001824">
    <property type="entry name" value="PRK00558.1-5"/>
    <property type="match status" value="1"/>
</dbReference>
<feature type="domain" description="UvrC family homology region profile" evidence="10">
    <location>
        <begin position="255"/>
        <end position="490"/>
    </location>
</feature>
<dbReference type="InterPro" id="IPR001943">
    <property type="entry name" value="UVR_dom"/>
</dbReference>
<evidence type="ECO:0000313" key="11">
    <source>
        <dbReference type="EMBL" id="MBO8434084.1"/>
    </source>
</evidence>
<evidence type="ECO:0000256" key="3">
    <source>
        <dbReference type="ARBA" id="ARBA00022769"/>
    </source>
</evidence>
<comment type="caution">
    <text evidence="11">The sequence shown here is derived from an EMBL/GenBank/DDBJ whole genome shotgun (WGS) entry which is preliminary data.</text>
</comment>
<dbReference type="SUPFAM" id="SSF47781">
    <property type="entry name" value="RuvA domain 2-like"/>
    <property type="match status" value="1"/>
</dbReference>
<dbReference type="InterPro" id="IPR041663">
    <property type="entry name" value="DisA/LigA_HHH"/>
</dbReference>
<dbReference type="Gene3D" id="3.30.420.340">
    <property type="entry name" value="UvrC, RNAse H endonuclease domain"/>
    <property type="match status" value="1"/>
</dbReference>
<dbReference type="Pfam" id="PF12826">
    <property type="entry name" value="HHH_2"/>
    <property type="match status" value="1"/>
</dbReference>
<dbReference type="PROSITE" id="PS50151">
    <property type="entry name" value="UVR"/>
    <property type="match status" value="1"/>
</dbReference>
<comment type="function">
    <text evidence="7">The UvrABC repair system catalyzes the recognition and processing of DNA lesions. UvrC both incises the 5' and 3' sides of the lesion. The N-terminal half is responsible for the 3' incision and the C-terminal half is responsible for the 5' incision.</text>
</comment>
<feature type="domain" description="UVR" evidence="8">
    <location>
        <begin position="204"/>
        <end position="239"/>
    </location>
</feature>
<dbReference type="InterPro" id="IPR001162">
    <property type="entry name" value="UvrC_RNase_H_dom"/>
</dbReference>
<dbReference type="SUPFAM" id="SSF82771">
    <property type="entry name" value="GIY-YIG endonuclease"/>
    <property type="match status" value="1"/>
</dbReference>
<dbReference type="FunFam" id="3.40.1440.10:FF:000001">
    <property type="entry name" value="UvrABC system protein C"/>
    <property type="match status" value="1"/>
</dbReference>
<dbReference type="Proteomes" id="UP000823611">
    <property type="component" value="Unassembled WGS sequence"/>
</dbReference>
<dbReference type="InterPro" id="IPR000305">
    <property type="entry name" value="GIY-YIG_endonuc"/>
</dbReference>
<dbReference type="SMART" id="SM00465">
    <property type="entry name" value="GIYc"/>
    <property type="match status" value="1"/>
</dbReference>
<feature type="domain" description="GIY-YIG" evidence="9">
    <location>
        <begin position="13"/>
        <end position="92"/>
    </location>
</feature>
<dbReference type="InterPro" id="IPR010994">
    <property type="entry name" value="RuvA_2-like"/>
</dbReference>
<gene>
    <name evidence="7 11" type="primary">uvrC</name>
    <name evidence="11" type="ORF">IAC55_02015</name>
</gene>
<dbReference type="InterPro" id="IPR038476">
    <property type="entry name" value="UvrC_RNase_H_dom_sf"/>
</dbReference>
<dbReference type="PROSITE" id="PS50164">
    <property type="entry name" value="GIY_YIG"/>
    <property type="match status" value="1"/>
</dbReference>
<reference evidence="11" key="1">
    <citation type="submission" date="2020-10" db="EMBL/GenBank/DDBJ databases">
        <authorList>
            <person name="Gilroy R."/>
        </authorList>
    </citation>
    <scope>NUCLEOTIDE SEQUENCE</scope>
    <source>
        <strain evidence="11">F6-4510</strain>
    </source>
</reference>
<dbReference type="Pfam" id="PF22920">
    <property type="entry name" value="UvrC_RNaseH"/>
    <property type="match status" value="1"/>
</dbReference>
<dbReference type="Pfam" id="PF08459">
    <property type="entry name" value="UvrC_RNaseH_dom"/>
    <property type="match status" value="1"/>
</dbReference>
<comment type="subcellular location">
    <subcellularLocation>
        <location evidence="7">Cytoplasm</location>
    </subcellularLocation>
</comment>
<dbReference type="GO" id="GO:0009381">
    <property type="term" value="F:excinuclease ABC activity"/>
    <property type="evidence" value="ECO:0007669"/>
    <property type="project" value="UniProtKB-UniRule"/>
</dbReference>
<dbReference type="InterPro" id="IPR036876">
    <property type="entry name" value="UVR_dom_sf"/>
</dbReference>
<dbReference type="PANTHER" id="PTHR30562">
    <property type="entry name" value="UVRC/OXIDOREDUCTASE"/>
    <property type="match status" value="1"/>
</dbReference>
<keyword evidence="3 7" id="KW-0228">DNA excision</keyword>
<dbReference type="Gene3D" id="4.10.860.10">
    <property type="entry name" value="UVR domain"/>
    <property type="match status" value="1"/>
</dbReference>
<evidence type="ECO:0000256" key="5">
    <source>
        <dbReference type="ARBA" id="ARBA00023204"/>
    </source>
</evidence>
<dbReference type="GO" id="GO:0009380">
    <property type="term" value="C:excinuclease repair complex"/>
    <property type="evidence" value="ECO:0007669"/>
    <property type="project" value="InterPro"/>
</dbReference>
<dbReference type="InterPro" id="IPR047296">
    <property type="entry name" value="GIY-YIG_UvrC_Cho"/>
</dbReference>
<dbReference type="SMART" id="SM00278">
    <property type="entry name" value="HhH1"/>
    <property type="match status" value="2"/>
</dbReference>